<accession>A0A928TQW8</accession>
<dbReference type="Proteomes" id="UP000710385">
    <property type="component" value="Unassembled WGS sequence"/>
</dbReference>
<sequence length="131" mass="15027">MRCYITSSFGDSKEEIEKLCSIVKSAGFEDFSFIRDVENYQKVFDNPEDLMKRSEDEIKKSDVLLIDMTNKPTGRAIEAGMAYSLGKKIIAIMKSRTLMKDTTKGIADVVIEYDEIQDISNGLKEILRKWR</sequence>
<protein>
    <submittedName>
        <fullName evidence="1">Nucleoside 2-deoxyribosyltransferase</fullName>
    </submittedName>
</protein>
<dbReference type="InterPro" id="IPR007710">
    <property type="entry name" value="Nucleoside_deoxyribTrfase"/>
</dbReference>
<organism evidence="1 2">
    <name type="scientific">candidate division WWE3 bacterium</name>
    <dbReference type="NCBI Taxonomy" id="2053526"/>
    <lineage>
        <taxon>Bacteria</taxon>
        <taxon>Katanobacteria</taxon>
    </lineage>
</organism>
<proteinExistence type="predicted"/>
<reference evidence="1" key="1">
    <citation type="submission" date="2020-05" db="EMBL/GenBank/DDBJ databases">
        <title>High-Quality Genomes of Partial-Nitritation/Anammox System by Hierarchical Clustering Based Hybrid Assembly.</title>
        <authorList>
            <person name="Liu L."/>
            <person name="Wang Y."/>
            <person name="Che Y."/>
            <person name="Chen Y."/>
            <person name="Xia Y."/>
            <person name="Luo R."/>
            <person name="Cheng S.H."/>
            <person name="Zheng C."/>
            <person name="Zhang T."/>
        </authorList>
    </citation>
    <scope>NUCLEOTIDE SEQUENCE</scope>
    <source>
        <strain evidence="1">H1_PAT1</strain>
    </source>
</reference>
<evidence type="ECO:0000313" key="1">
    <source>
        <dbReference type="EMBL" id="MBE7525612.1"/>
    </source>
</evidence>
<dbReference type="Gene3D" id="3.40.50.450">
    <property type="match status" value="1"/>
</dbReference>
<gene>
    <name evidence="1" type="ORF">HS096_04485</name>
</gene>
<dbReference type="Pfam" id="PF05014">
    <property type="entry name" value="Nuc_deoxyrib_tr"/>
    <property type="match status" value="1"/>
</dbReference>
<dbReference type="AlphaFoldDB" id="A0A928TQW8"/>
<evidence type="ECO:0000313" key="2">
    <source>
        <dbReference type="Proteomes" id="UP000710385"/>
    </source>
</evidence>
<dbReference type="EMBL" id="JABTTY010000001">
    <property type="protein sequence ID" value="MBE7525612.1"/>
    <property type="molecule type" value="Genomic_DNA"/>
</dbReference>
<dbReference type="SUPFAM" id="SSF52309">
    <property type="entry name" value="N-(deoxy)ribosyltransferase-like"/>
    <property type="match status" value="1"/>
</dbReference>
<comment type="caution">
    <text evidence="1">The sequence shown here is derived from an EMBL/GenBank/DDBJ whole genome shotgun (WGS) entry which is preliminary data.</text>
</comment>
<name>A0A928TQW8_UNCKA</name>